<dbReference type="SUPFAM" id="SSF52777">
    <property type="entry name" value="CoA-dependent acyltransferases"/>
    <property type="match status" value="2"/>
</dbReference>
<evidence type="ECO:0000313" key="6">
    <source>
        <dbReference type="EMBL" id="RAK98997.1"/>
    </source>
</evidence>
<dbReference type="GO" id="GO:0005737">
    <property type="term" value="C:cytoplasm"/>
    <property type="evidence" value="ECO:0007669"/>
    <property type="project" value="TreeGrafter"/>
</dbReference>
<dbReference type="InterPro" id="IPR001242">
    <property type="entry name" value="Condensation_dom"/>
</dbReference>
<dbReference type="Gene3D" id="3.30.300.30">
    <property type="match status" value="1"/>
</dbReference>
<dbReference type="InterPro" id="IPR000873">
    <property type="entry name" value="AMP-dep_synth/lig_dom"/>
</dbReference>
<comment type="similarity">
    <text evidence="4">Belongs to the NRP synthetase family.</text>
</comment>
<dbReference type="InterPro" id="IPR045851">
    <property type="entry name" value="AMP-bd_C_sf"/>
</dbReference>
<dbReference type="InterPro" id="IPR009081">
    <property type="entry name" value="PP-bd_ACP"/>
</dbReference>
<dbReference type="GeneID" id="37220031"/>
<evidence type="ECO:0000256" key="3">
    <source>
        <dbReference type="ARBA" id="ARBA00022598"/>
    </source>
</evidence>
<protein>
    <submittedName>
        <fullName evidence="6">Acetyl-CoA synthetase-like protein</fullName>
    </submittedName>
</protein>
<dbReference type="Gene3D" id="1.10.1200.10">
    <property type="entry name" value="ACP-like"/>
    <property type="match status" value="1"/>
</dbReference>
<gene>
    <name evidence="6" type="ORF">BO80DRAFT_327561</name>
</gene>
<dbReference type="Gene3D" id="3.40.50.12780">
    <property type="entry name" value="N-terminal domain of ligase-like"/>
    <property type="match status" value="1"/>
</dbReference>
<reference evidence="6 7" key="1">
    <citation type="submission" date="2018-02" db="EMBL/GenBank/DDBJ databases">
        <title>The genomes of Aspergillus section Nigri reveals drivers in fungal speciation.</title>
        <authorList>
            <consortium name="DOE Joint Genome Institute"/>
            <person name="Vesth T.C."/>
            <person name="Nybo J."/>
            <person name="Theobald S."/>
            <person name="Brandl J."/>
            <person name="Frisvad J.C."/>
            <person name="Nielsen K.F."/>
            <person name="Lyhne E.K."/>
            <person name="Kogle M.E."/>
            <person name="Kuo A."/>
            <person name="Riley R."/>
            <person name="Clum A."/>
            <person name="Nolan M."/>
            <person name="Lipzen A."/>
            <person name="Salamov A."/>
            <person name="Henrissat B."/>
            <person name="Wiebenga A."/>
            <person name="De vries R.P."/>
            <person name="Grigoriev I.V."/>
            <person name="Mortensen U.H."/>
            <person name="Andersen M.R."/>
            <person name="Baker S.E."/>
        </authorList>
    </citation>
    <scope>NUCLEOTIDE SEQUENCE [LARGE SCALE GENOMIC DNA]</scope>
    <source>
        <strain evidence="6 7">CBS 121593</strain>
    </source>
</reference>
<accession>A0A395GWD6</accession>
<dbReference type="CDD" id="cd05918">
    <property type="entry name" value="A_NRPS_SidN3_like"/>
    <property type="match status" value="1"/>
</dbReference>
<keyword evidence="2" id="KW-0597">Phosphoprotein</keyword>
<feature type="non-terminal residue" evidence="6">
    <location>
        <position position="1"/>
    </location>
</feature>
<keyword evidence="7" id="KW-1185">Reference proteome</keyword>
<feature type="domain" description="Carrier" evidence="5">
    <location>
        <begin position="512"/>
        <end position="592"/>
    </location>
</feature>
<dbReference type="SUPFAM" id="SSF56801">
    <property type="entry name" value="Acetyl-CoA synthetase-like"/>
    <property type="match status" value="1"/>
</dbReference>
<evidence type="ECO:0000256" key="2">
    <source>
        <dbReference type="ARBA" id="ARBA00022553"/>
    </source>
</evidence>
<dbReference type="PROSITE" id="PS50075">
    <property type="entry name" value="CARRIER"/>
    <property type="match status" value="1"/>
</dbReference>
<evidence type="ECO:0000259" key="5">
    <source>
        <dbReference type="PROSITE" id="PS50075"/>
    </source>
</evidence>
<organism evidence="6 7">
    <name type="scientific">Aspergillus ibericus CBS 121593</name>
    <dbReference type="NCBI Taxonomy" id="1448316"/>
    <lineage>
        <taxon>Eukaryota</taxon>
        <taxon>Fungi</taxon>
        <taxon>Dikarya</taxon>
        <taxon>Ascomycota</taxon>
        <taxon>Pezizomycotina</taxon>
        <taxon>Eurotiomycetes</taxon>
        <taxon>Eurotiomycetidae</taxon>
        <taxon>Eurotiales</taxon>
        <taxon>Aspergillaceae</taxon>
        <taxon>Aspergillus</taxon>
        <taxon>Aspergillus subgen. Circumdati</taxon>
    </lineage>
</organism>
<dbReference type="InterPro" id="IPR010071">
    <property type="entry name" value="AA_adenyl_dom"/>
</dbReference>
<dbReference type="InterPro" id="IPR020845">
    <property type="entry name" value="AMP-binding_CS"/>
</dbReference>
<dbReference type="PANTHER" id="PTHR45527">
    <property type="entry name" value="NONRIBOSOMAL PEPTIDE SYNTHETASE"/>
    <property type="match status" value="1"/>
</dbReference>
<dbReference type="Proteomes" id="UP000249402">
    <property type="component" value="Unassembled WGS sequence"/>
</dbReference>
<dbReference type="NCBIfam" id="TIGR01733">
    <property type="entry name" value="AA-adenyl-dom"/>
    <property type="match status" value="1"/>
</dbReference>
<evidence type="ECO:0000256" key="1">
    <source>
        <dbReference type="ARBA" id="ARBA00022450"/>
    </source>
</evidence>
<sequence>NAPAICAWDADLTYRELDQLATKLATQLVYSGLRPGMLVPLLFEKSAYTHVAQLAVLKAGGAFTTLPADLCPARIELIVGQLAPEGSAHLALGLCSPSLTKILAPLVSRVILVDEATMAGTPQRPDIGDIQVQPHDPAYVIFTSGTSGIPKGVVVEHRNICSSCRYFGREAMALHRPGVRHSQFLSYAFDGSIHEIFYTLANGGCLCVLSEDERLNDIAGAMTRMGVTHAKFTPSIAAQLAPEDFPTLQQLFLGGEPLTAASVDRWRPRVEVWNNYGPAECTVQSAVISCADSKWASEVVGQAGASRCWVVDPSNPHRQLPRGCIGEIVVEGPNVCRGYLRNPTDTHHAFVQGLSWAPSRRFYRTGDMGYLDSYGLLTGAGRNDDQVKINGQRIELGEVETRLQSVLPANSRGVVDVANPHGRGKVLVAFIQLSARSGPGSVEQLEGRIRKSLVKVLPPAFVPSRIFQVEEIPMGATGKTDRKTLRRLADELLTDLSDQIPAPCDMALIQSVDVGEKRRVLQQMWADTLQVPVETLHSHSDFFFLGGTSLLAMRLTALARKQSWDLSVQKIFAHPILNATLRQQIKSELLQPSQPLSQFHLLCDESSSHTLIWTQQTGYDLDDLEDVFPVTAYQKATFLDSLRTPGTCVLQTRYRLPETLNLQQFHHAWQQVCQRFPCLRTRLIRLDNGDILQAIIPQPTPLQTLHCTTLDDLHPHPHHSIQTMTHPGAPLNTGLLAHINHETHFIWTLHHAIFDGPTLHHIRRALLQAYHNTPWTHHPAPFPEYIHFLHTIPTTPATHFWTRYLKNSHPSVFPPHPYPRYLVRPHTTHRLTLPFPQTLPQSHHSITTATLLHATWALTLASFTRTTDITYQHLLSGRTAPTDHIDQIAGPTIALVPVRMNL</sequence>
<evidence type="ECO:0000256" key="4">
    <source>
        <dbReference type="ARBA" id="ARBA00029454"/>
    </source>
</evidence>
<dbReference type="Gene3D" id="3.30.559.30">
    <property type="entry name" value="Nonribosomal peptide synthetase, condensation domain"/>
    <property type="match status" value="1"/>
</dbReference>
<dbReference type="Pfam" id="PF00550">
    <property type="entry name" value="PP-binding"/>
    <property type="match status" value="1"/>
</dbReference>
<dbReference type="GO" id="GO:0044550">
    <property type="term" value="P:secondary metabolite biosynthetic process"/>
    <property type="evidence" value="ECO:0007669"/>
    <property type="project" value="TreeGrafter"/>
</dbReference>
<dbReference type="PANTHER" id="PTHR45527:SF16">
    <property type="entry name" value="NONRIBOSOMAL PEPTIDE SYNTHASE ATNA-RELATED"/>
    <property type="match status" value="1"/>
</dbReference>
<dbReference type="STRING" id="1448316.A0A395GWD6"/>
<proteinExistence type="inferred from homology"/>
<dbReference type="VEuPathDB" id="FungiDB:BO80DRAFT_327561"/>
<dbReference type="OrthoDB" id="416786at2759"/>
<dbReference type="GO" id="GO:0016874">
    <property type="term" value="F:ligase activity"/>
    <property type="evidence" value="ECO:0007669"/>
    <property type="project" value="UniProtKB-KW"/>
</dbReference>
<keyword evidence="3" id="KW-0436">Ligase</keyword>
<dbReference type="Pfam" id="PF00668">
    <property type="entry name" value="Condensation"/>
    <property type="match status" value="1"/>
</dbReference>
<dbReference type="GO" id="GO:0043041">
    <property type="term" value="P:amino acid activation for nonribosomal peptide biosynthetic process"/>
    <property type="evidence" value="ECO:0007669"/>
    <property type="project" value="TreeGrafter"/>
</dbReference>
<dbReference type="Pfam" id="PF00501">
    <property type="entry name" value="AMP-binding"/>
    <property type="match status" value="1"/>
</dbReference>
<dbReference type="GO" id="GO:0031177">
    <property type="term" value="F:phosphopantetheine binding"/>
    <property type="evidence" value="ECO:0007669"/>
    <property type="project" value="TreeGrafter"/>
</dbReference>
<dbReference type="Gene3D" id="3.30.559.10">
    <property type="entry name" value="Chloramphenicol acetyltransferase-like domain"/>
    <property type="match status" value="1"/>
</dbReference>
<dbReference type="InterPro" id="IPR036736">
    <property type="entry name" value="ACP-like_sf"/>
</dbReference>
<dbReference type="EMBL" id="KZ824449">
    <property type="protein sequence ID" value="RAK98997.1"/>
    <property type="molecule type" value="Genomic_DNA"/>
</dbReference>
<dbReference type="RefSeq" id="XP_025573325.1">
    <property type="nucleotide sequence ID" value="XM_025715166.1"/>
</dbReference>
<keyword evidence="1" id="KW-0596">Phosphopantetheine</keyword>
<feature type="non-terminal residue" evidence="6">
    <location>
        <position position="902"/>
    </location>
</feature>
<dbReference type="SUPFAM" id="SSF47336">
    <property type="entry name" value="ACP-like"/>
    <property type="match status" value="1"/>
</dbReference>
<dbReference type="InterPro" id="IPR042099">
    <property type="entry name" value="ANL_N_sf"/>
</dbReference>
<evidence type="ECO:0000313" key="7">
    <source>
        <dbReference type="Proteomes" id="UP000249402"/>
    </source>
</evidence>
<dbReference type="PROSITE" id="PS00455">
    <property type="entry name" value="AMP_BINDING"/>
    <property type="match status" value="1"/>
</dbReference>
<name>A0A395GWD6_9EURO</name>
<dbReference type="InterPro" id="IPR023213">
    <property type="entry name" value="CAT-like_dom_sf"/>
</dbReference>
<dbReference type="AlphaFoldDB" id="A0A395GWD6"/>